<dbReference type="OMA" id="FAREIMM"/>
<dbReference type="InterPro" id="IPR027417">
    <property type="entry name" value="P-loop_NTPase"/>
</dbReference>
<evidence type="ECO:0000259" key="2">
    <source>
        <dbReference type="PROSITE" id="PS51718"/>
    </source>
</evidence>
<dbReference type="PANTHER" id="PTHR11566">
    <property type="entry name" value="DYNAMIN"/>
    <property type="match status" value="1"/>
</dbReference>
<feature type="region of interest" description="Disordered" evidence="1">
    <location>
        <begin position="289"/>
        <end position="314"/>
    </location>
</feature>
<dbReference type="RefSeq" id="XP_008077391.1">
    <property type="nucleotide sequence ID" value="XM_008079200.1"/>
</dbReference>
<dbReference type="Gene3D" id="3.40.50.300">
    <property type="entry name" value="P-loop containing nucleotide triphosphate hydrolases"/>
    <property type="match status" value="1"/>
</dbReference>
<gene>
    <name evidence="3" type="ORF">GLAREA_11011</name>
</gene>
<dbReference type="GO" id="GO:0005525">
    <property type="term" value="F:GTP binding"/>
    <property type="evidence" value="ECO:0007669"/>
    <property type="project" value="InterPro"/>
</dbReference>
<dbReference type="GO" id="GO:0008017">
    <property type="term" value="F:microtubule binding"/>
    <property type="evidence" value="ECO:0007669"/>
    <property type="project" value="TreeGrafter"/>
</dbReference>
<accession>S3DA51</accession>
<dbReference type="GO" id="GO:0016020">
    <property type="term" value="C:membrane"/>
    <property type="evidence" value="ECO:0007669"/>
    <property type="project" value="TreeGrafter"/>
</dbReference>
<dbReference type="InterPro" id="IPR001401">
    <property type="entry name" value="Dynamin_GTPase"/>
</dbReference>
<dbReference type="CDD" id="cd08771">
    <property type="entry name" value="DLP_1"/>
    <property type="match status" value="1"/>
</dbReference>
<dbReference type="KEGG" id="glz:GLAREA_11011"/>
<dbReference type="GO" id="GO:0016559">
    <property type="term" value="P:peroxisome fission"/>
    <property type="evidence" value="ECO:0007669"/>
    <property type="project" value="TreeGrafter"/>
</dbReference>
<protein>
    <submittedName>
        <fullName evidence="3">p-loop containing nucleoside triphosphate hydrolase</fullName>
    </submittedName>
</protein>
<sequence length="314" mass="34583">MGSVIKEGASELGLAEQISEKASGFIQSRNHRDLLDVVDALRSNGVSHHIDLPQIIVCGSQSSGKSSTLESLSGIAFPTAEGLCTRFATELIPRRGEKSELKVQIQPAATRTEKERIKLLNFYEKESEERSFPRIIEAAKVARGLSDTGPDSKVFSTDVLRIESTSPNAPNLTLVDLPGLFGASDKNQSDDDATMVQNLIVSYMKQKRSIILAVISADNAFAYQPVIKFARQIDPSGTRTLGLITKPEKIDKGSDSEKYYIELAQNENVKLTLGWHVLHKKATLPRMIRSSNERNERPHSSQNLAGKTLSKHRS</sequence>
<dbReference type="GO" id="GO:0003924">
    <property type="term" value="F:GTPase activity"/>
    <property type="evidence" value="ECO:0007669"/>
    <property type="project" value="InterPro"/>
</dbReference>
<dbReference type="eggNOG" id="KOG0446">
    <property type="taxonomic scope" value="Eukaryota"/>
</dbReference>
<dbReference type="GO" id="GO:0005739">
    <property type="term" value="C:mitochondrion"/>
    <property type="evidence" value="ECO:0007669"/>
    <property type="project" value="TreeGrafter"/>
</dbReference>
<reference evidence="3 4" key="1">
    <citation type="journal article" date="2013" name="BMC Genomics">
        <title>Genomics-driven discovery of the pneumocandin biosynthetic gene cluster in the fungus Glarea lozoyensis.</title>
        <authorList>
            <person name="Chen L."/>
            <person name="Yue Q."/>
            <person name="Zhang X."/>
            <person name="Xiang M."/>
            <person name="Wang C."/>
            <person name="Li S."/>
            <person name="Che Y."/>
            <person name="Ortiz-Lopez F.J."/>
            <person name="Bills G.F."/>
            <person name="Liu X."/>
            <person name="An Z."/>
        </authorList>
    </citation>
    <scope>NUCLEOTIDE SEQUENCE [LARGE SCALE GENOMIC DNA]</scope>
    <source>
        <strain evidence="4">ATCC 20868 / MF5171</strain>
    </source>
</reference>
<dbReference type="OrthoDB" id="415706at2759"/>
<evidence type="ECO:0000313" key="4">
    <source>
        <dbReference type="Proteomes" id="UP000016922"/>
    </source>
</evidence>
<dbReference type="InterPro" id="IPR045063">
    <property type="entry name" value="Dynamin_N"/>
</dbReference>
<dbReference type="GO" id="GO:0048312">
    <property type="term" value="P:intracellular distribution of mitochondria"/>
    <property type="evidence" value="ECO:0007669"/>
    <property type="project" value="TreeGrafter"/>
</dbReference>
<dbReference type="SMART" id="SM00053">
    <property type="entry name" value="DYNc"/>
    <property type="match status" value="1"/>
</dbReference>
<dbReference type="PANTHER" id="PTHR11566:SF21">
    <property type="entry name" value="DYNAMIN RELATED PROTEIN 1, ISOFORM A"/>
    <property type="match status" value="1"/>
</dbReference>
<dbReference type="SUPFAM" id="SSF52540">
    <property type="entry name" value="P-loop containing nucleoside triphosphate hydrolases"/>
    <property type="match status" value="1"/>
</dbReference>
<keyword evidence="4" id="KW-1185">Reference proteome</keyword>
<dbReference type="STRING" id="1116229.S3DA51"/>
<keyword evidence="3" id="KW-0378">Hydrolase</keyword>
<dbReference type="GO" id="GO:0005874">
    <property type="term" value="C:microtubule"/>
    <property type="evidence" value="ECO:0007669"/>
    <property type="project" value="TreeGrafter"/>
</dbReference>
<dbReference type="InterPro" id="IPR022812">
    <property type="entry name" value="Dynamin"/>
</dbReference>
<dbReference type="InterPro" id="IPR030381">
    <property type="entry name" value="G_DYNAMIN_dom"/>
</dbReference>
<dbReference type="Proteomes" id="UP000016922">
    <property type="component" value="Unassembled WGS sequence"/>
</dbReference>
<evidence type="ECO:0000313" key="3">
    <source>
        <dbReference type="EMBL" id="EPE35312.1"/>
    </source>
</evidence>
<dbReference type="EMBL" id="KE145354">
    <property type="protein sequence ID" value="EPE35312.1"/>
    <property type="molecule type" value="Genomic_DNA"/>
</dbReference>
<proteinExistence type="predicted"/>
<organism evidence="3 4">
    <name type="scientific">Glarea lozoyensis (strain ATCC 20868 / MF5171)</name>
    <dbReference type="NCBI Taxonomy" id="1116229"/>
    <lineage>
        <taxon>Eukaryota</taxon>
        <taxon>Fungi</taxon>
        <taxon>Dikarya</taxon>
        <taxon>Ascomycota</taxon>
        <taxon>Pezizomycotina</taxon>
        <taxon>Leotiomycetes</taxon>
        <taxon>Helotiales</taxon>
        <taxon>Helotiaceae</taxon>
        <taxon>Glarea</taxon>
    </lineage>
</organism>
<dbReference type="GeneID" id="19470053"/>
<evidence type="ECO:0000256" key="1">
    <source>
        <dbReference type="SAM" id="MobiDB-lite"/>
    </source>
</evidence>
<dbReference type="GO" id="GO:0006897">
    <property type="term" value="P:endocytosis"/>
    <property type="evidence" value="ECO:0007669"/>
    <property type="project" value="TreeGrafter"/>
</dbReference>
<dbReference type="PROSITE" id="PS51718">
    <property type="entry name" value="G_DYNAMIN_2"/>
    <property type="match status" value="1"/>
</dbReference>
<dbReference type="GO" id="GO:0000266">
    <property type="term" value="P:mitochondrial fission"/>
    <property type="evidence" value="ECO:0007669"/>
    <property type="project" value="TreeGrafter"/>
</dbReference>
<dbReference type="HOGENOM" id="CLU_068946_0_0_1"/>
<dbReference type="PRINTS" id="PR00195">
    <property type="entry name" value="DYNAMIN"/>
</dbReference>
<dbReference type="AlphaFoldDB" id="S3DA51"/>
<dbReference type="Pfam" id="PF00350">
    <property type="entry name" value="Dynamin_N"/>
    <property type="match status" value="1"/>
</dbReference>
<name>S3DA51_GLAL2</name>
<feature type="domain" description="Dynamin-type G" evidence="2">
    <location>
        <begin position="49"/>
        <end position="314"/>
    </location>
</feature>